<evidence type="ECO:0000256" key="1">
    <source>
        <dbReference type="ARBA" id="ARBA00004236"/>
    </source>
</evidence>
<evidence type="ECO:0000313" key="19">
    <source>
        <dbReference type="EMBL" id="RGT36140.1"/>
    </source>
</evidence>
<evidence type="ECO:0000313" key="13">
    <source>
        <dbReference type="EMBL" id="MDE1203797.1"/>
    </source>
</evidence>
<dbReference type="EMBL" id="JAQMLA010000011">
    <property type="protein sequence ID" value="MDB8686121.1"/>
    <property type="molecule type" value="Genomic_DNA"/>
</dbReference>
<evidence type="ECO:0000313" key="23">
    <source>
        <dbReference type="EMBL" id="RHJ16120.1"/>
    </source>
</evidence>
<dbReference type="EMBL" id="JAQMLR010000022">
    <property type="protein sequence ID" value="MDB8740185.1"/>
    <property type="molecule type" value="Genomic_DNA"/>
</dbReference>
<evidence type="ECO:0000313" key="9">
    <source>
        <dbReference type="EMBL" id="MCB5494431.1"/>
    </source>
</evidence>
<dbReference type="Proteomes" id="UP000286137">
    <property type="component" value="Unassembled WGS sequence"/>
</dbReference>
<dbReference type="Proteomes" id="UP000283992">
    <property type="component" value="Unassembled WGS sequence"/>
</dbReference>
<evidence type="ECO:0000313" key="14">
    <source>
        <dbReference type="EMBL" id="NSI20653.1"/>
    </source>
</evidence>
<evidence type="ECO:0000256" key="4">
    <source>
        <dbReference type="ARBA" id="ARBA00022989"/>
    </source>
</evidence>
<dbReference type="EMBL" id="JAJBOM010000013">
    <property type="protein sequence ID" value="MCB5619497.1"/>
    <property type="molecule type" value="Genomic_DNA"/>
</dbReference>
<dbReference type="AlphaFoldDB" id="A0A2N5P6J1"/>
<reference evidence="25 26" key="1">
    <citation type="submission" date="2018-08" db="EMBL/GenBank/DDBJ databases">
        <title>A genome reference for cultivated species of the human gut microbiota.</title>
        <authorList>
            <person name="Zou Y."/>
            <person name="Xue W."/>
            <person name="Luo G."/>
        </authorList>
    </citation>
    <scope>NUCLEOTIDE SEQUENCE [LARGE SCALE GENOMIC DNA]</scope>
    <source>
        <strain evidence="19 26">AF19-16AC</strain>
        <strain evidence="18 32">AF27-4BH</strain>
        <strain evidence="24 30">AF33-12</strain>
        <strain evidence="23 28">AM12-54</strain>
        <strain evidence="22 27">AM21-18</strain>
        <strain evidence="21 31">AM22-7AC</strain>
        <strain evidence="20 29">AM32-6</strain>
        <strain evidence="17 25">TF01-20-2</strain>
    </source>
</reference>
<gene>
    <name evidence="23" type="ORF">DW142_00420</name>
    <name evidence="22" type="ORF">DW243_08210</name>
    <name evidence="21" type="ORF">DW270_01810</name>
    <name evidence="20" type="ORF">DW812_07915</name>
    <name evidence="19" type="ORF">DWX36_15170</name>
    <name evidence="18" type="ORF">DWY88_08670</name>
    <name evidence="24" type="ORF">DWZ50_05560</name>
    <name evidence="17" type="ORF">DXC31_04015</name>
    <name evidence="14" type="ORF">G4958_15190</name>
    <name evidence="16" type="ORF">G4981_12935</name>
    <name evidence="15" type="ORF">G4993_13180</name>
    <name evidence="10" type="ORF">LIQ08_10090</name>
    <name evidence="9" type="ORF">LIQ10_11890</name>
    <name evidence="13" type="ORF">O4N78_09495</name>
    <name evidence="12" type="ORF">PNU63_15625</name>
    <name evidence="11" type="ORF">PNW85_05455</name>
</gene>
<feature type="chain" id="PRO_5043159455" evidence="7">
    <location>
        <begin position="25"/>
        <end position="261"/>
    </location>
</feature>
<dbReference type="EMBL" id="QRIA01000002">
    <property type="protein sequence ID" value="RHG21756.1"/>
    <property type="molecule type" value="Genomic_DNA"/>
</dbReference>
<dbReference type="Proteomes" id="UP001296580">
    <property type="component" value="Unassembled WGS sequence"/>
</dbReference>
<dbReference type="Proteomes" id="UP001149331">
    <property type="component" value="Unassembled WGS sequence"/>
</dbReference>
<evidence type="ECO:0000313" key="10">
    <source>
        <dbReference type="EMBL" id="MCB5619497.1"/>
    </source>
</evidence>
<dbReference type="InterPro" id="IPR005899">
    <property type="entry name" value="Na_pump_deCOase"/>
</dbReference>
<evidence type="ECO:0000313" key="16">
    <source>
        <dbReference type="EMBL" id="NSI66171.1"/>
    </source>
</evidence>
<dbReference type="Proteomes" id="UP001211731">
    <property type="component" value="Unassembled WGS sequence"/>
</dbReference>
<keyword evidence="2" id="KW-1003">Cell membrane</keyword>
<dbReference type="EMBL" id="QRWQ01000022">
    <property type="protein sequence ID" value="RGT36140.1"/>
    <property type="molecule type" value="Genomic_DNA"/>
</dbReference>
<keyword evidence="5 6" id="KW-0472">Membrane</keyword>
<reference evidence="14" key="2">
    <citation type="journal article" date="2020" name="Cell Host Microbe">
        <title>Functional and Genomic Variation between Human-Derived Isolates of Lachnospiraceae Reveals Inter- and Intra-Species Diversity.</title>
        <authorList>
            <person name="Sorbara M.T."/>
            <person name="Littmann E.R."/>
            <person name="Fontana E."/>
            <person name="Moody T.U."/>
            <person name="Kohout C.E."/>
            <person name="Gjonbalaj M."/>
            <person name="Eaton V."/>
            <person name="Seok R."/>
            <person name="Leiner I.M."/>
            <person name="Pamer E.G."/>
        </authorList>
    </citation>
    <scope>NUCLEOTIDE SEQUENCE</scope>
    <source>
        <strain evidence="16">MSK.11.9</strain>
        <strain evidence="15">MSK.15.32</strain>
        <strain evidence="14">MSK.22.53</strain>
    </source>
</reference>
<dbReference type="Gene3D" id="3.10.450.590">
    <property type="match status" value="1"/>
</dbReference>
<evidence type="ECO:0000313" key="22">
    <source>
        <dbReference type="EMBL" id="RHG84813.1"/>
    </source>
</evidence>
<evidence type="ECO:0000313" key="29">
    <source>
        <dbReference type="Proteomes" id="UP000284472"/>
    </source>
</evidence>
<keyword evidence="4 6" id="KW-1133">Transmembrane helix</keyword>
<dbReference type="Proteomes" id="UP000285697">
    <property type="component" value="Unassembled WGS sequence"/>
</dbReference>
<feature type="domain" description="DUF3887" evidence="8">
    <location>
        <begin position="69"/>
        <end position="142"/>
    </location>
</feature>
<feature type="transmembrane region" description="Helical" evidence="6">
    <location>
        <begin position="162"/>
        <end position="185"/>
    </location>
</feature>
<name>A0A2N5P6J1_MEDGN</name>
<evidence type="ECO:0000256" key="3">
    <source>
        <dbReference type="ARBA" id="ARBA00022692"/>
    </source>
</evidence>
<evidence type="ECO:0000313" key="28">
    <source>
        <dbReference type="Proteomes" id="UP000283992"/>
    </source>
</evidence>
<evidence type="ECO:0000256" key="6">
    <source>
        <dbReference type="SAM" id="Phobius"/>
    </source>
</evidence>
<evidence type="ECO:0000313" key="11">
    <source>
        <dbReference type="EMBL" id="MDB8686121.1"/>
    </source>
</evidence>
<dbReference type="EMBL" id="JAAIRY010000026">
    <property type="protein sequence ID" value="NSI66171.1"/>
    <property type="molecule type" value="Genomic_DNA"/>
</dbReference>
<dbReference type="EMBL" id="JAJBNC010000018">
    <property type="protein sequence ID" value="MCB5494431.1"/>
    <property type="molecule type" value="Genomic_DNA"/>
</dbReference>
<evidence type="ECO:0000313" key="25">
    <source>
        <dbReference type="Proteomes" id="UP000260808"/>
    </source>
</evidence>
<dbReference type="EMBL" id="QRTJ01000014">
    <property type="protein sequence ID" value="RGQ67657.1"/>
    <property type="molecule type" value="Genomic_DNA"/>
</dbReference>
<proteinExistence type="predicted"/>
<dbReference type="Proteomes" id="UP000260808">
    <property type="component" value="Unassembled WGS sequence"/>
</dbReference>
<dbReference type="Pfam" id="PF13026">
    <property type="entry name" value="DUF3887"/>
    <property type="match status" value="1"/>
</dbReference>
<evidence type="ECO:0000313" key="17">
    <source>
        <dbReference type="EMBL" id="RGM24622.1"/>
    </source>
</evidence>
<dbReference type="EMBL" id="JAAIRM010000038">
    <property type="protein sequence ID" value="NSI20653.1"/>
    <property type="molecule type" value="Genomic_DNA"/>
</dbReference>
<dbReference type="Proteomes" id="UP001297370">
    <property type="component" value="Unassembled WGS sequence"/>
</dbReference>
<reference evidence="14" key="3">
    <citation type="submission" date="2020-02" db="EMBL/GenBank/DDBJ databases">
        <authorList>
            <person name="Littmann E."/>
            <person name="Sorbara M."/>
        </authorList>
    </citation>
    <scope>NUCLEOTIDE SEQUENCE</scope>
    <source>
        <strain evidence="16">MSK.11.9</strain>
        <strain evidence="15">MSK.15.32</strain>
        <strain evidence="14">MSK.22.53</strain>
    </source>
</reference>
<protein>
    <submittedName>
        <fullName evidence="19">DUF3887 domain-containing protein</fullName>
    </submittedName>
    <submittedName>
        <fullName evidence="9">OadG family protein</fullName>
    </submittedName>
    <submittedName>
        <fullName evidence="11">OadG family transporter subunit</fullName>
    </submittedName>
</protein>
<evidence type="ECO:0000313" key="12">
    <source>
        <dbReference type="EMBL" id="MDB8740185.1"/>
    </source>
</evidence>
<dbReference type="Proteomes" id="UP001296643">
    <property type="component" value="Unassembled WGS sequence"/>
</dbReference>
<evidence type="ECO:0000313" key="30">
    <source>
        <dbReference type="Proteomes" id="UP000285610"/>
    </source>
</evidence>
<evidence type="ECO:0000313" key="32">
    <source>
        <dbReference type="Proteomes" id="UP000286137"/>
    </source>
</evidence>
<comment type="subcellular location">
    <subcellularLocation>
        <location evidence="1">Cell membrane</location>
    </subcellularLocation>
</comment>
<evidence type="ECO:0000256" key="2">
    <source>
        <dbReference type="ARBA" id="ARBA00022475"/>
    </source>
</evidence>
<reference evidence="9" key="4">
    <citation type="submission" date="2021-10" db="EMBL/GenBank/DDBJ databases">
        <title>Collection of gut derived symbiotic bacterial strains cultured from healthy donors.</title>
        <authorList>
            <person name="Lin H."/>
            <person name="Littmann E."/>
            <person name="Claire K."/>
            <person name="Pamer E."/>
        </authorList>
    </citation>
    <scope>NUCLEOTIDE SEQUENCE</scope>
    <source>
        <strain evidence="10">MSK.23.18</strain>
        <strain evidence="9">MSK.23.4</strain>
    </source>
</reference>
<evidence type="ECO:0000256" key="5">
    <source>
        <dbReference type="ARBA" id="ARBA00023136"/>
    </source>
</evidence>
<dbReference type="STRING" id="33038.GCA_900067245_03687"/>
<dbReference type="GO" id="GO:0036376">
    <property type="term" value="P:sodium ion export across plasma membrane"/>
    <property type="evidence" value="ECO:0007669"/>
    <property type="project" value="InterPro"/>
</dbReference>
<dbReference type="EMBL" id="JAAIRV010000030">
    <property type="protein sequence ID" value="NSI59344.1"/>
    <property type="molecule type" value="Genomic_DNA"/>
</dbReference>
<evidence type="ECO:0000313" key="31">
    <source>
        <dbReference type="Proteomes" id="UP000285697"/>
    </source>
</evidence>
<dbReference type="Proteomes" id="UP001296581">
    <property type="component" value="Unassembled WGS sequence"/>
</dbReference>
<dbReference type="InterPro" id="IPR024981">
    <property type="entry name" value="DUF3887"/>
</dbReference>
<dbReference type="Proteomes" id="UP000283981">
    <property type="component" value="Unassembled WGS sequence"/>
</dbReference>
<dbReference type="Proteomes" id="UP001212160">
    <property type="component" value="Unassembled WGS sequence"/>
</dbReference>
<keyword evidence="3 6" id="KW-0812">Transmembrane</keyword>
<comment type="caution">
    <text evidence="19">The sequence shown here is derived from an EMBL/GenBank/DDBJ whole genome shotgun (WGS) entry which is preliminary data.</text>
</comment>
<keyword evidence="7" id="KW-0732">Signal</keyword>
<evidence type="ECO:0000313" key="21">
    <source>
        <dbReference type="EMBL" id="RHG21756.1"/>
    </source>
</evidence>
<dbReference type="Proteomes" id="UP000283834">
    <property type="component" value="Unassembled WGS sequence"/>
</dbReference>
<dbReference type="EMBL" id="QSSX01000006">
    <property type="protein sequence ID" value="RGM24622.1"/>
    <property type="molecule type" value="Genomic_DNA"/>
</dbReference>
<dbReference type="EMBL" id="JAPZEG010000010">
    <property type="protein sequence ID" value="MDE1203797.1"/>
    <property type="molecule type" value="Genomic_DNA"/>
</dbReference>
<dbReference type="EMBL" id="QRIS01000011">
    <property type="protein sequence ID" value="RHG84813.1"/>
    <property type="molecule type" value="Genomic_DNA"/>
</dbReference>
<evidence type="ECO:0000313" key="15">
    <source>
        <dbReference type="EMBL" id="NSI59344.1"/>
    </source>
</evidence>
<dbReference type="EMBL" id="QRQE01000010">
    <property type="protein sequence ID" value="RHM78807.1"/>
    <property type="molecule type" value="Genomic_DNA"/>
</dbReference>
<reference evidence="11" key="6">
    <citation type="submission" date="2023-01" db="EMBL/GenBank/DDBJ databases">
        <title>Human gut microbiome strain richness.</title>
        <authorList>
            <person name="Chen-Liaw A."/>
        </authorList>
    </citation>
    <scope>NUCLEOTIDE SEQUENCE</scope>
    <source>
        <strain evidence="12">1001217st1_A9_1001217B_191108</strain>
        <strain evidence="11">RTP21484st1_H11_RTP21484_190118</strain>
    </source>
</reference>
<sequence length="261" mass="28404">MKKKLSLIVLACALTLGVSGCGSEADTTTSNEKESMVAYSEAIVSSFSQTPDEVFDQYEEMSELQLDLMLLNTGLPVDSENFLSMIEAWKAGEAECGAFKSYGEFETEMTSSGIVVSTEAEYENKTADIEFTFDEEQQMDSLTINAHYSTAEILKKAGLNTILGMGTVFVVLIFISFIISLFRFIPELEKKFKNKKTAEPAKAPAPAPVPVAEPAAEEASDDAELVAVISAAIAAAEGTSADGFVVRSIKRRKSNKWNKWN</sequence>
<evidence type="ECO:0000256" key="7">
    <source>
        <dbReference type="SAM" id="SignalP"/>
    </source>
</evidence>
<evidence type="ECO:0000313" key="24">
    <source>
        <dbReference type="EMBL" id="RHM78807.1"/>
    </source>
</evidence>
<dbReference type="Proteomes" id="UP000285610">
    <property type="component" value="Unassembled WGS sequence"/>
</dbReference>
<evidence type="ECO:0000313" key="18">
    <source>
        <dbReference type="EMBL" id="RGQ67657.1"/>
    </source>
</evidence>
<dbReference type="RefSeq" id="WP_004840360.1">
    <property type="nucleotide sequence ID" value="NZ_AP031446.1"/>
</dbReference>
<dbReference type="Proteomes" id="UP001297422">
    <property type="component" value="Unassembled WGS sequence"/>
</dbReference>
<evidence type="ECO:0000313" key="26">
    <source>
        <dbReference type="Proteomes" id="UP000283834"/>
    </source>
</evidence>
<dbReference type="NCBIfam" id="TIGR01195">
    <property type="entry name" value="oadG_fam"/>
    <property type="match status" value="1"/>
</dbReference>
<dbReference type="GO" id="GO:0005886">
    <property type="term" value="C:plasma membrane"/>
    <property type="evidence" value="ECO:0007669"/>
    <property type="project" value="UniProtKB-SubCell"/>
</dbReference>
<dbReference type="Pfam" id="PF04277">
    <property type="entry name" value="OAD_gamma"/>
    <property type="match status" value="1"/>
</dbReference>
<accession>A0A2N5P6J1</accession>
<dbReference type="GO" id="GO:0015081">
    <property type="term" value="F:sodium ion transmembrane transporter activity"/>
    <property type="evidence" value="ECO:0007669"/>
    <property type="project" value="InterPro"/>
</dbReference>
<evidence type="ECO:0000313" key="27">
    <source>
        <dbReference type="Proteomes" id="UP000283981"/>
    </source>
</evidence>
<dbReference type="EMBL" id="QSIR01000009">
    <property type="protein sequence ID" value="RHD07027.1"/>
    <property type="molecule type" value="Genomic_DNA"/>
</dbReference>
<reference evidence="13" key="5">
    <citation type="submission" date="2022-12" db="EMBL/GenBank/DDBJ databases">
        <title>Genome of R. gnavus strain RSHDN_120.</title>
        <authorList>
            <person name="Abdugheni R."/>
        </authorList>
    </citation>
    <scope>NUCLEOTIDE SEQUENCE</scope>
    <source>
        <strain evidence="13">RSHDN_120</strain>
    </source>
</reference>
<dbReference type="EMBL" id="QRLN01000001">
    <property type="protein sequence ID" value="RHJ16120.1"/>
    <property type="molecule type" value="Genomic_DNA"/>
</dbReference>
<dbReference type="Proteomes" id="UP000284472">
    <property type="component" value="Unassembled WGS sequence"/>
</dbReference>
<evidence type="ECO:0000259" key="8">
    <source>
        <dbReference type="Pfam" id="PF13026"/>
    </source>
</evidence>
<organism evidence="19 26">
    <name type="scientific">Mediterraneibacter gnavus</name>
    <name type="common">Ruminococcus gnavus</name>
    <dbReference type="NCBI Taxonomy" id="33038"/>
    <lineage>
        <taxon>Bacteria</taxon>
        <taxon>Bacillati</taxon>
        <taxon>Bacillota</taxon>
        <taxon>Clostridia</taxon>
        <taxon>Lachnospirales</taxon>
        <taxon>Lachnospiraceae</taxon>
        <taxon>Mediterraneibacter</taxon>
    </lineage>
</organism>
<dbReference type="GeneID" id="57432720"/>
<evidence type="ECO:0000313" key="20">
    <source>
        <dbReference type="EMBL" id="RHD07027.1"/>
    </source>
</evidence>
<dbReference type="PROSITE" id="PS51257">
    <property type="entry name" value="PROKAR_LIPOPROTEIN"/>
    <property type="match status" value="1"/>
</dbReference>
<feature type="signal peptide" evidence="7">
    <location>
        <begin position="1"/>
        <end position="24"/>
    </location>
</feature>